<feature type="compositionally biased region" description="Low complexity" evidence="1">
    <location>
        <begin position="12"/>
        <end position="21"/>
    </location>
</feature>
<evidence type="ECO:0000313" key="2">
    <source>
        <dbReference type="EMBL" id="KAA6358625.1"/>
    </source>
</evidence>
<reference evidence="2 3" key="1">
    <citation type="submission" date="2019-03" db="EMBL/GenBank/DDBJ databases">
        <title>Single cell metagenomics reveals metabolic interactions within the superorganism composed of flagellate Streblomastix strix and complex community of Bacteroidetes bacteria on its surface.</title>
        <authorList>
            <person name="Treitli S.C."/>
            <person name="Kolisko M."/>
            <person name="Husnik F."/>
            <person name="Keeling P."/>
            <person name="Hampl V."/>
        </authorList>
    </citation>
    <scope>NUCLEOTIDE SEQUENCE [LARGE SCALE GENOMIC DNA]</scope>
    <source>
        <strain evidence="2">ST1C</strain>
    </source>
</reference>
<dbReference type="EMBL" id="SNRW01029585">
    <property type="protein sequence ID" value="KAA6358625.1"/>
    <property type="molecule type" value="Genomic_DNA"/>
</dbReference>
<organism evidence="2 3">
    <name type="scientific">Streblomastix strix</name>
    <dbReference type="NCBI Taxonomy" id="222440"/>
    <lineage>
        <taxon>Eukaryota</taxon>
        <taxon>Metamonada</taxon>
        <taxon>Preaxostyla</taxon>
        <taxon>Oxymonadida</taxon>
        <taxon>Streblomastigidae</taxon>
        <taxon>Streblomastix</taxon>
    </lineage>
</organism>
<comment type="caution">
    <text evidence="2">The sequence shown here is derived from an EMBL/GenBank/DDBJ whole genome shotgun (WGS) entry which is preliminary data.</text>
</comment>
<gene>
    <name evidence="2" type="ORF">EZS28_045848</name>
</gene>
<feature type="compositionally biased region" description="Polar residues" evidence="1">
    <location>
        <begin position="1"/>
        <end position="11"/>
    </location>
</feature>
<feature type="region of interest" description="Disordered" evidence="1">
    <location>
        <begin position="1"/>
        <end position="43"/>
    </location>
</feature>
<name>A0A5J4TMC0_9EUKA</name>
<accession>A0A5J4TMC0</accession>
<proteinExistence type="predicted"/>
<evidence type="ECO:0000313" key="3">
    <source>
        <dbReference type="Proteomes" id="UP000324800"/>
    </source>
</evidence>
<evidence type="ECO:0000256" key="1">
    <source>
        <dbReference type="SAM" id="MobiDB-lite"/>
    </source>
</evidence>
<feature type="compositionally biased region" description="Polar residues" evidence="1">
    <location>
        <begin position="22"/>
        <end position="31"/>
    </location>
</feature>
<dbReference type="Proteomes" id="UP000324800">
    <property type="component" value="Unassembled WGS sequence"/>
</dbReference>
<protein>
    <submittedName>
        <fullName evidence="2">Uncharacterized protein</fullName>
    </submittedName>
</protein>
<dbReference type="AlphaFoldDB" id="A0A5J4TMC0"/>
<sequence>MGQCCGKNTQRASSAQDQQADGANTNSQSRQGGLDFNPLPFQQQQVINANPNDQYAPTIRGEHLVQVQQPQIAKTVISAIAEYEPAGTKK</sequence>